<proteinExistence type="predicted"/>
<name>A0A9N7Y7H2_PLEPL</name>
<organism evidence="2 3">
    <name type="scientific">Pleuronectes platessa</name>
    <name type="common">European plaice</name>
    <dbReference type="NCBI Taxonomy" id="8262"/>
    <lineage>
        <taxon>Eukaryota</taxon>
        <taxon>Metazoa</taxon>
        <taxon>Chordata</taxon>
        <taxon>Craniata</taxon>
        <taxon>Vertebrata</taxon>
        <taxon>Euteleostomi</taxon>
        <taxon>Actinopterygii</taxon>
        <taxon>Neopterygii</taxon>
        <taxon>Teleostei</taxon>
        <taxon>Neoteleostei</taxon>
        <taxon>Acanthomorphata</taxon>
        <taxon>Carangaria</taxon>
        <taxon>Pleuronectiformes</taxon>
        <taxon>Pleuronectoidei</taxon>
        <taxon>Pleuronectidae</taxon>
        <taxon>Pleuronectes</taxon>
    </lineage>
</organism>
<dbReference type="Proteomes" id="UP001153269">
    <property type="component" value="Unassembled WGS sequence"/>
</dbReference>
<dbReference type="AlphaFoldDB" id="A0A9N7Y7H2"/>
<evidence type="ECO:0000313" key="3">
    <source>
        <dbReference type="Proteomes" id="UP001153269"/>
    </source>
</evidence>
<evidence type="ECO:0000313" key="2">
    <source>
        <dbReference type="EMBL" id="CAB1415502.1"/>
    </source>
</evidence>
<protein>
    <submittedName>
        <fullName evidence="2">Uncharacterized protein</fullName>
    </submittedName>
</protein>
<dbReference type="EMBL" id="CADEAL010000158">
    <property type="protein sequence ID" value="CAB1415502.1"/>
    <property type="molecule type" value="Genomic_DNA"/>
</dbReference>
<evidence type="ECO:0000256" key="1">
    <source>
        <dbReference type="SAM" id="MobiDB-lite"/>
    </source>
</evidence>
<sequence length="79" mass="7916">MVPLSSRDAARLRRAKKNQSVKEESWEPSGLSGDFKRLHGGGGGGGEGGGGGGGGGGGASRPQVRAPENKTTYAPDGHN</sequence>
<comment type="caution">
    <text evidence="2">The sequence shown here is derived from an EMBL/GenBank/DDBJ whole genome shotgun (WGS) entry which is preliminary data.</text>
</comment>
<keyword evidence="3" id="KW-1185">Reference proteome</keyword>
<accession>A0A9N7Y7H2</accession>
<gene>
    <name evidence="2" type="ORF">PLEPLA_LOCUS3218</name>
</gene>
<feature type="compositionally biased region" description="Gly residues" evidence="1">
    <location>
        <begin position="40"/>
        <end position="59"/>
    </location>
</feature>
<reference evidence="2" key="1">
    <citation type="submission" date="2020-03" db="EMBL/GenBank/DDBJ databases">
        <authorList>
            <person name="Weist P."/>
        </authorList>
    </citation>
    <scope>NUCLEOTIDE SEQUENCE</scope>
</reference>
<feature type="region of interest" description="Disordered" evidence="1">
    <location>
        <begin position="1"/>
        <end position="79"/>
    </location>
</feature>